<feature type="transmembrane region" description="Helical" evidence="1">
    <location>
        <begin position="6"/>
        <end position="23"/>
    </location>
</feature>
<evidence type="ECO:0000313" key="3">
    <source>
        <dbReference type="Proteomes" id="UP000700596"/>
    </source>
</evidence>
<evidence type="ECO:0000256" key="1">
    <source>
        <dbReference type="SAM" id="Phobius"/>
    </source>
</evidence>
<keyword evidence="1" id="KW-0472">Membrane</keyword>
<dbReference type="EMBL" id="JAGMWT010000021">
    <property type="protein sequence ID" value="KAH7112557.1"/>
    <property type="molecule type" value="Genomic_DNA"/>
</dbReference>
<protein>
    <submittedName>
        <fullName evidence="2">Uncharacterized protein</fullName>
    </submittedName>
</protein>
<sequence length="1012" mass="114248">MLPSDIPLAFYIACLLTHSCYTLRIEYYQRKSPGSLGKTRNSRIIRNLSALSILLSAVVVGTSSRTSPTPSQCVKDQEINPDIGGIGVLLGLFWPSVALAITLALGHKKTEASGAKELCLAHVANLLYLCVNLAKAMSKLNPKEYIVAYSSIDTVIASISMAFSDKDVIAARKILFIGVILQAVGFIIEGATINRLFRFPSACLSDITHPVLASSQAFAWTFWVVRVISSFAALPTLHRIAPRMHELENTSSQGPGVYDARIWLELPATLFTNYLIHVSVSLIEAIPTLMAFHSSISTSWTAFATEWGQSSALLVAMVASLHVTYNFIRLFSAKAVGNRVEICKSTLSSYVWPENWEVVISEFSCKAMILRSPFKKLDTTPPDELLLDNFLLLTYAQRQGSLDYQSRMKFWEELQLAFKINDAKSIKDCLNRGAPTEMMDAHQEFPIHMAARFGDIQILDKIYTEQDFGKLFSKNAVGDTPLMIAHSCNNVAVVKWILRRKPPTGQNWPTWPIKTEISRIMNDAILAERVDPGDLLDIITTSELVPNWGLSHRNLPTPFAYALLKNKTESAKFICPRLAHPIFSSFDAAKNLFSHERPDEILQYLLEDPFRFWTDHCLAPASAMIGFDINTICRILDKIGSIDSIKILIDTGLSLPSEFVNSIYQDLEDERIEYPLEFQQTWSRTEERRKISHKHDLKQIRTRLEKKGARSWSSFKIAVVNKTVTKVHRILKDGRAKGSCIAMLNNHLCYRYTCMSPLRLLLRIWQGEISDEIVIQTTQFMIRLGAPVLLPGSFHSSDKEYVYGSEYARSATGFSDTTPIAPFDSSVSLAEAYNIGYSSRNYSSETIIIMSPFLEAMIWGSRRVFLVLLKHVGMKDPQSALQDIGTHLGYMVFRSNRLRILESMEYLLSKGARIDGKESSPYLVKQIRLLDPQGNRAHMSRPEANARIFINDLAEAWEDYRNGLRLDPPTSEEHPRWQSIGDDKFSDDVEFTELEYMSREDDFEEETLTGWL</sequence>
<dbReference type="SUPFAM" id="SSF48403">
    <property type="entry name" value="Ankyrin repeat"/>
    <property type="match status" value="1"/>
</dbReference>
<dbReference type="OrthoDB" id="3800977at2759"/>
<keyword evidence="1" id="KW-0812">Transmembrane</keyword>
<keyword evidence="1" id="KW-1133">Transmembrane helix</keyword>
<dbReference type="Proteomes" id="UP000700596">
    <property type="component" value="Unassembled WGS sequence"/>
</dbReference>
<dbReference type="AlphaFoldDB" id="A0A9P9D521"/>
<name>A0A9P9D521_9PLEO</name>
<dbReference type="Gene3D" id="1.25.40.20">
    <property type="entry name" value="Ankyrin repeat-containing domain"/>
    <property type="match status" value="1"/>
</dbReference>
<comment type="caution">
    <text evidence="2">The sequence shown here is derived from an EMBL/GenBank/DDBJ whole genome shotgun (WGS) entry which is preliminary data.</text>
</comment>
<feature type="transmembrane region" description="Helical" evidence="1">
    <location>
        <begin position="175"/>
        <end position="197"/>
    </location>
</feature>
<feature type="transmembrane region" description="Helical" evidence="1">
    <location>
        <begin position="83"/>
        <end position="106"/>
    </location>
</feature>
<gene>
    <name evidence="2" type="ORF">B0J11DRAFT_585521</name>
</gene>
<accession>A0A9P9D521</accession>
<reference evidence="2" key="1">
    <citation type="journal article" date="2021" name="Nat. Commun.">
        <title>Genetic determinants of endophytism in the Arabidopsis root mycobiome.</title>
        <authorList>
            <person name="Mesny F."/>
            <person name="Miyauchi S."/>
            <person name="Thiergart T."/>
            <person name="Pickel B."/>
            <person name="Atanasova L."/>
            <person name="Karlsson M."/>
            <person name="Huettel B."/>
            <person name="Barry K.W."/>
            <person name="Haridas S."/>
            <person name="Chen C."/>
            <person name="Bauer D."/>
            <person name="Andreopoulos W."/>
            <person name="Pangilinan J."/>
            <person name="LaButti K."/>
            <person name="Riley R."/>
            <person name="Lipzen A."/>
            <person name="Clum A."/>
            <person name="Drula E."/>
            <person name="Henrissat B."/>
            <person name="Kohler A."/>
            <person name="Grigoriev I.V."/>
            <person name="Martin F.M."/>
            <person name="Hacquard S."/>
        </authorList>
    </citation>
    <scope>NUCLEOTIDE SEQUENCE</scope>
    <source>
        <strain evidence="2">MPI-CAGE-CH-0243</strain>
    </source>
</reference>
<organism evidence="2 3">
    <name type="scientific">Dendryphion nanum</name>
    <dbReference type="NCBI Taxonomy" id="256645"/>
    <lineage>
        <taxon>Eukaryota</taxon>
        <taxon>Fungi</taxon>
        <taxon>Dikarya</taxon>
        <taxon>Ascomycota</taxon>
        <taxon>Pezizomycotina</taxon>
        <taxon>Dothideomycetes</taxon>
        <taxon>Pleosporomycetidae</taxon>
        <taxon>Pleosporales</taxon>
        <taxon>Torulaceae</taxon>
        <taxon>Dendryphion</taxon>
    </lineage>
</organism>
<evidence type="ECO:0000313" key="2">
    <source>
        <dbReference type="EMBL" id="KAH7112557.1"/>
    </source>
</evidence>
<proteinExistence type="predicted"/>
<dbReference type="InterPro" id="IPR036770">
    <property type="entry name" value="Ankyrin_rpt-contain_sf"/>
</dbReference>
<feature type="transmembrane region" description="Helical" evidence="1">
    <location>
        <begin position="44"/>
        <end position="63"/>
    </location>
</feature>
<keyword evidence="3" id="KW-1185">Reference proteome</keyword>